<proteinExistence type="predicted"/>
<dbReference type="PANTHER" id="PTHR46791:SF5">
    <property type="entry name" value="CLR5 DOMAIN-CONTAINING PROTEIN-RELATED"/>
    <property type="match status" value="1"/>
</dbReference>
<dbReference type="PANTHER" id="PTHR46791">
    <property type="entry name" value="EXPRESSED PROTEIN"/>
    <property type="match status" value="1"/>
</dbReference>
<evidence type="ECO:0000313" key="2">
    <source>
        <dbReference type="EMBL" id="THU76681.1"/>
    </source>
</evidence>
<accession>A0A4S8KMG3</accession>
<dbReference type="OrthoDB" id="3252187at2759"/>
<dbReference type="InterPro" id="IPR058913">
    <property type="entry name" value="Integrase_dom_put"/>
</dbReference>
<dbReference type="EMBL" id="ML180763">
    <property type="protein sequence ID" value="THU76681.1"/>
    <property type="molecule type" value="Genomic_DNA"/>
</dbReference>
<dbReference type="Pfam" id="PF24764">
    <property type="entry name" value="rva_4"/>
    <property type="match status" value="1"/>
</dbReference>
<evidence type="ECO:0000259" key="1">
    <source>
        <dbReference type="Pfam" id="PF24764"/>
    </source>
</evidence>
<feature type="domain" description="Integrase core" evidence="1">
    <location>
        <begin position="3"/>
        <end position="105"/>
    </location>
</feature>
<name>A0A4S8KMG3_DENBC</name>
<organism evidence="2 3">
    <name type="scientific">Dendrothele bispora (strain CBS 962.96)</name>
    <dbReference type="NCBI Taxonomy" id="1314807"/>
    <lineage>
        <taxon>Eukaryota</taxon>
        <taxon>Fungi</taxon>
        <taxon>Dikarya</taxon>
        <taxon>Basidiomycota</taxon>
        <taxon>Agaricomycotina</taxon>
        <taxon>Agaricomycetes</taxon>
        <taxon>Agaricomycetidae</taxon>
        <taxon>Agaricales</taxon>
        <taxon>Agaricales incertae sedis</taxon>
        <taxon>Dendrothele</taxon>
    </lineage>
</organism>
<sequence length="146" mass="17163">MVYHKGSGRGSYIWGQSIHNTRIERLWVDTTTQVTSSWQDRFANLELQQGLDINNGNHIWLLQHVFLPFINRDLEMFAAGWNHHPMQIRGQPNRSPRQMFFFDMFVHGVRGEDVSLSEAEAEFYGLDWDALYDNAVLDSHNRNNRQ</sequence>
<dbReference type="AlphaFoldDB" id="A0A4S8KMG3"/>
<gene>
    <name evidence="2" type="ORF">K435DRAFT_620888</name>
</gene>
<evidence type="ECO:0000313" key="3">
    <source>
        <dbReference type="Proteomes" id="UP000297245"/>
    </source>
</evidence>
<dbReference type="Proteomes" id="UP000297245">
    <property type="component" value="Unassembled WGS sequence"/>
</dbReference>
<reference evidence="2 3" key="1">
    <citation type="journal article" date="2019" name="Nat. Ecol. Evol.">
        <title>Megaphylogeny resolves global patterns of mushroom evolution.</title>
        <authorList>
            <person name="Varga T."/>
            <person name="Krizsan K."/>
            <person name="Foldi C."/>
            <person name="Dima B."/>
            <person name="Sanchez-Garcia M."/>
            <person name="Sanchez-Ramirez S."/>
            <person name="Szollosi G.J."/>
            <person name="Szarkandi J.G."/>
            <person name="Papp V."/>
            <person name="Albert L."/>
            <person name="Andreopoulos W."/>
            <person name="Angelini C."/>
            <person name="Antonin V."/>
            <person name="Barry K.W."/>
            <person name="Bougher N.L."/>
            <person name="Buchanan P."/>
            <person name="Buyck B."/>
            <person name="Bense V."/>
            <person name="Catcheside P."/>
            <person name="Chovatia M."/>
            <person name="Cooper J."/>
            <person name="Damon W."/>
            <person name="Desjardin D."/>
            <person name="Finy P."/>
            <person name="Geml J."/>
            <person name="Haridas S."/>
            <person name="Hughes K."/>
            <person name="Justo A."/>
            <person name="Karasinski D."/>
            <person name="Kautmanova I."/>
            <person name="Kiss B."/>
            <person name="Kocsube S."/>
            <person name="Kotiranta H."/>
            <person name="LaButti K.M."/>
            <person name="Lechner B.E."/>
            <person name="Liimatainen K."/>
            <person name="Lipzen A."/>
            <person name="Lukacs Z."/>
            <person name="Mihaltcheva S."/>
            <person name="Morgado L.N."/>
            <person name="Niskanen T."/>
            <person name="Noordeloos M.E."/>
            <person name="Ohm R.A."/>
            <person name="Ortiz-Santana B."/>
            <person name="Ovrebo C."/>
            <person name="Racz N."/>
            <person name="Riley R."/>
            <person name="Savchenko A."/>
            <person name="Shiryaev A."/>
            <person name="Soop K."/>
            <person name="Spirin V."/>
            <person name="Szebenyi C."/>
            <person name="Tomsovsky M."/>
            <person name="Tulloss R.E."/>
            <person name="Uehling J."/>
            <person name="Grigoriev I.V."/>
            <person name="Vagvolgyi C."/>
            <person name="Papp T."/>
            <person name="Martin F.M."/>
            <person name="Miettinen O."/>
            <person name="Hibbett D.S."/>
            <person name="Nagy L.G."/>
        </authorList>
    </citation>
    <scope>NUCLEOTIDE SEQUENCE [LARGE SCALE GENOMIC DNA]</scope>
    <source>
        <strain evidence="2 3">CBS 962.96</strain>
    </source>
</reference>
<feature type="non-terminal residue" evidence="2">
    <location>
        <position position="146"/>
    </location>
</feature>
<keyword evidence="3" id="KW-1185">Reference proteome</keyword>
<protein>
    <recommendedName>
        <fullName evidence="1">Integrase core domain-containing protein</fullName>
    </recommendedName>
</protein>